<keyword evidence="1" id="KW-1133">Transmembrane helix</keyword>
<reference evidence="2 3" key="1">
    <citation type="submission" date="2015-01" db="EMBL/GenBank/DDBJ databases">
        <title>Evolution of Trichinella species and genotypes.</title>
        <authorList>
            <person name="Korhonen P.K."/>
            <person name="Edoardo P."/>
            <person name="Giuseppe L.R."/>
            <person name="Gasser R.B."/>
        </authorList>
    </citation>
    <scope>NUCLEOTIDE SEQUENCE [LARGE SCALE GENOMIC DNA]</scope>
    <source>
        <strain evidence="2">ISS3</strain>
    </source>
</reference>
<protein>
    <submittedName>
        <fullName evidence="2">Uncharacterized protein</fullName>
    </submittedName>
</protein>
<gene>
    <name evidence="2" type="ORF">T01_14648</name>
</gene>
<dbReference type="Proteomes" id="UP000054776">
    <property type="component" value="Unassembled WGS sequence"/>
</dbReference>
<dbReference type="OrthoDB" id="10498067at2759"/>
<dbReference type="AlphaFoldDB" id="A0A0V1BGT7"/>
<dbReference type="EMBL" id="JYDH01000046">
    <property type="protein sequence ID" value="KRY36102.1"/>
    <property type="molecule type" value="Genomic_DNA"/>
</dbReference>
<evidence type="ECO:0000313" key="2">
    <source>
        <dbReference type="EMBL" id="KRY36102.1"/>
    </source>
</evidence>
<evidence type="ECO:0000313" key="3">
    <source>
        <dbReference type="Proteomes" id="UP000054776"/>
    </source>
</evidence>
<evidence type="ECO:0000256" key="1">
    <source>
        <dbReference type="SAM" id="Phobius"/>
    </source>
</evidence>
<feature type="transmembrane region" description="Helical" evidence="1">
    <location>
        <begin position="32"/>
        <end position="55"/>
    </location>
</feature>
<keyword evidence="1" id="KW-0472">Membrane</keyword>
<name>A0A0V1BGT7_TRISP</name>
<keyword evidence="1" id="KW-0812">Transmembrane</keyword>
<organism evidence="2 3">
    <name type="scientific">Trichinella spiralis</name>
    <name type="common">Trichina worm</name>
    <dbReference type="NCBI Taxonomy" id="6334"/>
    <lineage>
        <taxon>Eukaryota</taxon>
        <taxon>Metazoa</taxon>
        <taxon>Ecdysozoa</taxon>
        <taxon>Nematoda</taxon>
        <taxon>Enoplea</taxon>
        <taxon>Dorylaimia</taxon>
        <taxon>Trichinellida</taxon>
        <taxon>Trichinellidae</taxon>
        <taxon>Trichinella</taxon>
    </lineage>
</organism>
<dbReference type="InParanoid" id="A0A0V1BGT7"/>
<proteinExistence type="predicted"/>
<keyword evidence="3" id="KW-1185">Reference proteome</keyword>
<accession>A0A0V1BGT7</accession>
<sequence>MISFPSWVNLSVVELNTVSTKCNKRLHKISTIYWPSVVVGFVVVVAVDQFDWFLVSGKNRYLLKKCDLVYLRRFQGKIAVPFREG</sequence>
<comment type="caution">
    <text evidence="2">The sequence shown here is derived from an EMBL/GenBank/DDBJ whole genome shotgun (WGS) entry which is preliminary data.</text>
</comment>